<feature type="compositionally biased region" description="Acidic residues" evidence="1">
    <location>
        <begin position="24"/>
        <end position="35"/>
    </location>
</feature>
<evidence type="ECO:0000313" key="3">
    <source>
        <dbReference type="EMBL" id="KAJ3251278.1"/>
    </source>
</evidence>
<sequence>MSVVSHSEHYSEITGGTGTGTGNDSDEFEFESDSDDEVLDLMTKTLNLESDSAVGSISGRRPSKTDFSSYSTRQFQHFNQTREYPFSSSAPSRFSSGLSERGSNRSTSPSFPEVGDVQDVFPKRRPSNAFLPGTGGRNRTPRPFKSPLNDFANPENYIRAKSPESFDMPAISVRKSSLMNPIVNNDGFVDPNLRRNSQATMASELPARRNSQLKILSENKEKVTKPQRNKPKLILDTIDEDQEYLGGMPPISRSNTWSNNRNRRSSSLMDYSQTNFDTCILSSMLLKENRNGNFQKRLVRFDGTLFVCMSAAKASLPPKKGTVADMDLKDSPHTTINTDLFACIKDYYPAGSTFASLARSLISEGREKYPDPNSKKYYIPKWVIPIHEIKAIITNIDTDRPESSRSLTFTIVTIQDYRHTFKALSANQLLRWKMLIEFMIENKSHPNSQPVNTDLVSDTAQVTVSQVTSIHQYMLHQDSWKRALKTNLAANPNAKRSVTTIQLSENGLKILPFEVIQTRGTPKKDPLEPTIERPQSRQNHSRFANKRTSMLDNTSYAGSIRRPSSTVPYAMSESNSFQTLNENDILNQLDELDEQLRKIKPVPIAENRVNITNCREAY</sequence>
<feature type="compositionally biased region" description="Basic and acidic residues" evidence="1">
    <location>
        <begin position="522"/>
        <end position="535"/>
    </location>
</feature>
<evidence type="ECO:0000256" key="1">
    <source>
        <dbReference type="SAM" id="MobiDB-lite"/>
    </source>
</evidence>
<dbReference type="SUPFAM" id="SSF50729">
    <property type="entry name" value="PH domain-like"/>
    <property type="match status" value="1"/>
</dbReference>
<evidence type="ECO:0000313" key="4">
    <source>
        <dbReference type="Proteomes" id="UP001210925"/>
    </source>
</evidence>
<accession>A0AAD5UD05</accession>
<feature type="compositionally biased region" description="Basic and acidic residues" evidence="1">
    <location>
        <begin position="1"/>
        <end position="11"/>
    </location>
</feature>
<dbReference type="EMBL" id="JADGKB010000190">
    <property type="protein sequence ID" value="KAJ3251278.1"/>
    <property type="molecule type" value="Genomic_DNA"/>
</dbReference>
<proteinExistence type="predicted"/>
<protein>
    <recommendedName>
        <fullName evidence="2">PH domain-containing protein</fullName>
    </recommendedName>
</protein>
<feature type="compositionally biased region" description="Low complexity" evidence="1">
    <location>
        <begin position="87"/>
        <end position="99"/>
    </location>
</feature>
<feature type="region of interest" description="Disordered" evidence="1">
    <location>
        <begin position="49"/>
        <end position="69"/>
    </location>
</feature>
<feature type="domain" description="PH" evidence="2">
    <location>
        <begin position="279"/>
        <end position="443"/>
    </location>
</feature>
<feature type="region of interest" description="Disordered" evidence="1">
    <location>
        <begin position="521"/>
        <end position="541"/>
    </location>
</feature>
<reference evidence="3" key="1">
    <citation type="submission" date="2020-05" db="EMBL/GenBank/DDBJ databases">
        <title>Phylogenomic resolution of chytrid fungi.</title>
        <authorList>
            <person name="Stajich J.E."/>
            <person name="Amses K."/>
            <person name="Simmons R."/>
            <person name="Seto K."/>
            <person name="Myers J."/>
            <person name="Bonds A."/>
            <person name="Quandt C.A."/>
            <person name="Barry K."/>
            <person name="Liu P."/>
            <person name="Grigoriev I."/>
            <person name="Longcore J.E."/>
            <person name="James T.Y."/>
        </authorList>
    </citation>
    <scope>NUCLEOTIDE SEQUENCE</scope>
    <source>
        <strain evidence="3">PLAUS21</strain>
    </source>
</reference>
<feature type="region of interest" description="Disordered" evidence="1">
    <location>
        <begin position="1"/>
        <end position="35"/>
    </location>
</feature>
<keyword evidence="4" id="KW-1185">Reference proteome</keyword>
<comment type="caution">
    <text evidence="3">The sequence shown here is derived from an EMBL/GenBank/DDBJ whole genome shotgun (WGS) entry which is preliminary data.</text>
</comment>
<dbReference type="InterPro" id="IPR001849">
    <property type="entry name" value="PH_domain"/>
</dbReference>
<name>A0AAD5UD05_9FUNG</name>
<dbReference type="Proteomes" id="UP001210925">
    <property type="component" value="Unassembled WGS sequence"/>
</dbReference>
<dbReference type="AlphaFoldDB" id="A0AAD5UD05"/>
<evidence type="ECO:0000259" key="2">
    <source>
        <dbReference type="SMART" id="SM00233"/>
    </source>
</evidence>
<organism evidence="3 4">
    <name type="scientific">Boothiomyces macroporosus</name>
    <dbReference type="NCBI Taxonomy" id="261099"/>
    <lineage>
        <taxon>Eukaryota</taxon>
        <taxon>Fungi</taxon>
        <taxon>Fungi incertae sedis</taxon>
        <taxon>Chytridiomycota</taxon>
        <taxon>Chytridiomycota incertae sedis</taxon>
        <taxon>Chytridiomycetes</taxon>
        <taxon>Rhizophydiales</taxon>
        <taxon>Terramycetaceae</taxon>
        <taxon>Boothiomyces</taxon>
    </lineage>
</organism>
<feature type="region of interest" description="Disordered" evidence="1">
    <location>
        <begin position="81"/>
        <end position="152"/>
    </location>
</feature>
<gene>
    <name evidence="3" type="ORF">HK103_002548</name>
</gene>
<dbReference type="SMART" id="SM00233">
    <property type="entry name" value="PH"/>
    <property type="match status" value="1"/>
</dbReference>